<evidence type="ECO:0000313" key="11">
    <source>
        <dbReference type="EMBL" id="MXV63289.1"/>
    </source>
</evidence>
<feature type="transmembrane region" description="Helical" evidence="9">
    <location>
        <begin position="452"/>
        <end position="472"/>
    </location>
</feature>
<dbReference type="EMBL" id="WUYX01000044">
    <property type="protein sequence ID" value="MXV63289.1"/>
    <property type="molecule type" value="Genomic_DNA"/>
</dbReference>
<keyword evidence="12" id="KW-1185">Reference proteome</keyword>
<keyword evidence="4" id="KW-0474">Menaquinone biosynthesis</keyword>
<dbReference type="RefSeq" id="WP_328821411.1">
    <property type="nucleotide sequence ID" value="NZ_WUYX01000044.1"/>
</dbReference>
<dbReference type="InterPro" id="IPR051545">
    <property type="entry name" value="NAD(P)H_dehydrogenase_qn"/>
</dbReference>
<dbReference type="PANTHER" id="PTHR10204:SF34">
    <property type="entry name" value="NAD(P)H DEHYDROGENASE [QUINONE] 1 ISOFORM 1"/>
    <property type="match status" value="1"/>
</dbReference>
<dbReference type="PANTHER" id="PTHR10204">
    <property type="entry name" value="NAD P H OXIDOREDUCTASE-RELATED"/>
    <property type="match status" value="1"/>
</dbReference>
<feature type="transmembrane region" description="Helical" evidence="9">
    <location>
        <begin position="357"/>
        <end position="377"/>
    </location>
</feature>
<protein>
    <submittedName>
        <fullName evidence="11">NAD(P)H dehydrogenase</fullName>
    </submittedName>
</protein>
<feature type="transmembrane region" description="Helical" evidence="9">
    <location>
        <begin position="484"/>
        <end position="504"/>
    </location>
</feature>
<feature type="transmembrane region" description="Helical" evidence="9">
    <location>
        <begin position="244"/>
        <end position="262"/>
    </location>
</feature>
<comment type="caution">
    <text evidence="11">The sequence shown here is derived from an EMBL/GenBank/DDBJ whole genome shotgun (WGS) entry which is preliminary data.</text>
</comment>
<accession>A0A6B0VS02</accession>
<feature type="transmembrane region" description="Helical" evidence="9">
    <location>
        <begin position="383"/>
        <end position="405"/>
    </location>
</feature>
<keyword evidence="5 9" id="KW-0812">Transmembrane</keyword>
<dbReference type="GO" id="GO:0003955">
    <property type="term" value="F:NAD(P)H dehydrogenase (quinone) activity"/>
    <property type="evidence" value="ECO:0007669"/>
    <property type="project" value="TreeGrafter"/>
</dbReference>
<evidence type="ECO:0000256" key="6">
    <source>
        <dbReference type="ARBA" id="ARBA00022989"/>
    </source>
</evidence>
<dbReference type="InterPro" id="IPR000537">
    <property type="entry name" value="UbiA_prenyltransferase"/>
</dbReference>
<feature type="transmembrane region" description="Helical" evidence="9">
    <location>
        <begin position="425"/>
        <end position="446"/>
    </location>
</feature>
<comment type="similarity">
    <text evidence="3">Belongs to the NAD(P)H dehydrogenase (quinone) family.</text>
</comment>
<comment type="subcellular location">
    <subcellularLocation>
        <location evidence="1">Cell membrane</location>
        <topology evidence="1">Multi-pass membrane protein</topology>
    </subcellularLocation>
</comment>
<dbReference type="GO" id="GO:0005829">
    <property type="term" value="C:cytosol"/>
    <property type="evidence" value="ECO:0007669"/>
    <property type="project" value="TreeGrafter"/>
</dbReference>
<dbReference type="Proteomes" id="UP000434101">
    <property type="component" value="Unassembled WGS sequence"/>
</dbReference>
<dbReference type="Gene3D" id="3.40.50.360">
    <property type="match status" value="1"/>
</dbReference>
<dbReference type="Pfam" id="PF02525">
    <property type="entry name" value="Flavodoxin_2"/>
    <property type="match status" value="1"/>
</dbReference>
<evidence type="ECO:0000313" key="12">
    <source>
        <dbReference type="Proteomes" id="UP000434101"/>
    </source>
</evidence>
<evidence type="ECO:0000256" key="2">
    <source>
        <dbReference type="ARBA" id="ARBA00004863"/>
    </source>
</evidence>
<evidence type="ECO:0000256" key="4">
    <source>
        <dbReference type="ARBA" id="ARBA00022428"/>
    </source>
</evidence>
<proteinExistence type="inferred from homology"/>
<dbReference type="InterPro" id="IPR003680">
    <property type="entry name" value="Flavodoxin_fold"/>
</dbReference>
<gene>
    <name evidence="11" type="ORF">GS429_14680</name>
</gene>
<dbReference type="SUPFAM" id="SSF52218">
    <property type="entry name" value="Flavoproteins"/>
    <property type="match status" value="1"/>
</dbReference>
<keyword evidence="8 9" id="KW-0472">Membrane</keyword>
<dbReference type="CDD" id="cd13962">
    <property type="entry name" value="PT_UbiA_UBIAD1"/>
    <property type="match status" value="1"/>
</dbReference>
<keyword evidence="6 9" id="KW-1133">Transmembrane helix</keyword>
<evidence type="ECO:0000256" key="7">
    <source>
        <dbReference type="ARBA" id="ARBA00023002"/>
    </source>
</evidence>
<evidence type="ECO:0000256" key="1">
    <source>
        <dbReference type="ARBA" id="ARBA00004651"/>
    </source>
</evidence>
<evidence type="ECO:0000256" key="5">
    <source>
        <dbReference type="ARBA" id="ARBA00022692"/>
    </source>
</evidence>
<evidence type="ECO:0000259" key="10">
    <source>
        <dbReference type="Pfam" id="PF02525"/>
    </source>
</evidence>
<dbReference type="GO" id="GO:0005886">
    <property type="term" value="C:plasma membrane"/>
    <property type="evidence" value="ECO:0007669"/>
    <property type="project" value="UniProtKB-SubCell"/>
</dbReference>
<feature type="domain" description="Flavodoxin-like fold" evidence="10">
    <location>
        <begin position="1"/>
        <end position="183"/>
    </location>
</feature>
<dbReference type="InterPro" id="IPR026046">
    <property type="entry name" value="UBIAD1"/>
</dbReference>
<dbReference type="InterPro" id="IPR029039">
    <property type="entry name" value="Flavoprotein-like_sf"/>
</dbReference>
<dbReference type="UniPathway" id="UPA00079"/>
<dbReference type="Gene3D" id="1.20.120.1780">
    <property type="entry name" value="UbiA prenyltransferase"/>
    <property type="match status" value="1"/>
</dbReference>
<dbReference type="Gene3D" id="1.10.357.140">
    <property type="entry name" value="UbiA prenyltransferase"/>
    <property type="match status" value="1"/>
</dbReference>
<reference evidence="11 12" key="1">
    <citation type="submission" date="2020-01" db="EMBL/GenBank/DDBJ databases">
        <title>Natronorubrum sp. JWXQ-INN 674 isolated from Inner Mongolia Autonomous Region of China.</title>
        <authorList>
            <person name="Xue Q."/>
        </authorList>
    </citation>
    <scope>NUCLEOTIDE SEQUENCE [LARGE SCALE GENOMIC DNA]</scope>
    <source>
        <strain evidence="11 12">JWXQ-INN-674</strain>
    </source>
</reference>
<evidence type="ECO:0000256" key="3">
    <source>
        <dbReference type="ARBA" id="ARBA00006252"/>
    </source>
</evidence>
<dbReference type="GO" id="GO:0009234">
    <property type="term" value="P:menaquinone biosynthetic process"/>
    <property type="evidence" value="ECO:0007669"/>
    <property type="project" value="UniProtKB-UniPathway"/>
</dbReference>
<organism evidence="11 12">
    <name type="scientific">Natronorubrum halalkaliphilum</name>
    <dbReference type="NCBI Taxonomy" id="2691917"/>
    <lineage>
        <taxon>Archaea</taxon>
        <taxon>Methanobacteriati</taxon>
        <taxon>Methanobacteriota</taxon>
        <taxon>Stenosarchaea group</taxon>
        <taxon>Halobacteria</taxon>
        <taxon>Halobacteriales</taxon>
        <taxon>Natrialbaceae</taxon>
        <taxon>Natronorubrum</taxon>
    </lineage>
</organism>
<evidence type="ECO:0000256" key="8">
    <source>
        <dbReference type="ARBA" id="ARBA00023136"/>
    </source>
</evidence>
<feature type="transmembrane region" description="Helical" evidence="9">
    <location>
        <begin position="327"/>
        <end position="345"/>
    </location>
</feature>
<feature type="transmembrane region" description="Helical" evidence="9">
    <location>
        <begin position="209"/>
        <end position="232"/>
    </location>
</feature>
<dbReference type="AlphaFoldDB" id="A0A6B0VS02"/>
<comment type="pathway">
    <text evidence="2">Quinol/quinone metabolism; menaquinone biosynthesis.</text>
</comment>
<keyword evidence="7" id="KW-0560">Oxidoreductase</keyword>
<evidence type="ECO:0000256" key="9">
    <source>
        <dbReference type="SAM" id="Phobius"/>
    </source>
</evidence>
<sequence length="507" mass="54603">MNVLCILGHPRPDSFCGALADAYRDGADEAGAAVRELAVADLEFDPDVHAESPTDQPLEDDLQTAQRDIEWADHLVFVYPNWWGTMPARLKGFFDRVFEPGFAFAEYEDGEGAGHEELLDDKTAELIVTMDMPPWVYRWIYRQPGTNAVKHATLGYAGVRTTRVTELGPIESSTLEEREEWLAEVEALGRGLGSGPESRTARATRKAGAWLGALRLQFYPMAWLAYTIGALAAGGSSGVFSSNAYWLGLGFLVFLEAATVFSNEYYDYETDRQNTFAGPFTGGSQVLVDDALSFRELRTGIGIAVALTGVFGVSTVAASAGSTVTTASAMVGLAVLALGYTAPPLELSYRTLGEVTVAWTHSVGVLLIGFVALGGSWQTPYPWLLGVPFLLSVLPSITLAGVPDYAADRAAGKRTIAVRFGIDRAAMVAMVTALLAALTASVWYWQGVVPEAYGPAIYLSMPHALGLCWLLHRRLEDAAGPQRIDGLMAASLSYIAWFAVVPLLGLL</sequence>
<feature type="transmembrane region" description="Helical" evidence="9">
    <location>
        <begin position="301"/>
        <end position="321"/>
    </location>
</feature>
<name>A0A6B0VS02_9EURY</name>
<dbReference type="InterPro" id="IPR044878">
    <property type="entry name" value="UbiA_sf"/>
</dbReference>
<dbReference type="Pfam" id="PF01040">
    <property type="entry name" value="UbiA"/>
    <property type="match status" value="1"/>
</dbReference>
<dbReference type="GO" id="GO:0004659">
    <property type="term" value="F:prenyltransferase activity"/>
    <property type="evidence" value="ECO:0007669"/>
    <property type="project" value="InterPro"/>
</dbReference>